<feature type="transmembrane region" description="Helical" evidence="1">
    <location>
        <begin position="20"/>
        <end position="45"/>
    </location>
</feature>
<proteinExistence type="predicted"/>
<feature type="transmembrane region" description="Helical" evidence="1">
    <location>
        <begin position="278"/>
        <end position="295"/>
    </location>
</feature>
<dbReference type="RefSeq" id="WP_091845265.1">
    <property type="nucleotide sequence ID" value="NZ_FOCM01000003.1"/>
</dbReference>
<protein>
    <submittedName>
        <fullName evidence="3">Permease of the drug/metabolite transporter (DMT) superfamily</fullName>
    </submittedName>
</protein>
<evidence type="ECO:0000313" key="3">
    <source>
        <dbReference type="EMBL" id="SEN34457.1"/>
    </source>
</evidence>
<dbReference type="Pfam" id="PF00892">
    <property type="entry name" value="EamA"/>
    <property type="match status" value="2"/>
</dbReference>
<dbReference type="SUPFAM" id="SSF103481">
    <property type="entry name" value="Multidrug resistance efflux transporter EmrE"/>
    <property type="match status" value="2"/>
</dbReference>
<evidence type="ECO:0000256" key="1">
    <source>
        <dbReference type="SAM" id="Phobius"/>
    </source>
</evidence>
<dbReference type="EMBL" id="FOCM01000003">
    <property type="protein sequence ID" value="SEN34457.1"/>
    <property type="molecule type" value="Genomic_DNA"/>
</dbReference>
<evidence type="ECO:0000259" key="2">
    <source>
        <dbReference type="Pfam" id="PF00892"/>
    </source>
</evidence>
<feature type="transmembrane region" description="Helical" evidence="1">
    <location>
        <begin position="252"/>
        <end position="272"/>
    </location>
</feature>
<evidence type="ECO:0000313" key="4">
    <source>
        <dbReference type="Proteomes" id="UP000199372"/>
    </source>
</evidence>
<sequence length="312" mass="33775">MPSVHQPPLHHEVAAREDRLGLGIGMMALAVLGFTCIDTSAKWLVLAGLPAIQVVFARYAVHFLQALVMFLPREGGDAIRSNAPKRQALRSLFLMGSTVCNFTALQYLPLTVTTTIMFSGPIAVTLLAIPILGERVGIHRLVAVCVGFLGVLVVMQPWGAEFHPAMLLNLLAMTLASLYFIMTRMLAGIESNATSQVWASGLATLVLLPFAWSVWVWPDSVGGYVVLCLVGIFGGTSHIFATYAHRLADASILAPMIYIQIVLAAIASILVFGTWPTVWTLLGGLIIIAAGVYIWHRERERRGPPPPSPATR</sequence>
<organism evidence="3 4">
    <name type="scientific">Palleronia pelagia</name>
    <dbReference type="NCBI Taxonomy" id="387096"/>
    <lineage>
        <taxon>Bacteria</taxon>
        <taxon>Pseudomonadati</taxon>
        <taxon>Pseudomonadota</taxon>
        <taxon>Alphaproteobacteria</taxon>
        <taxon>Rhodobacterales</taxon>
        <taxon>Roseobacteraceae</taxon>
        <taxon>Palleronia</taxon>
    </lineage>
</organism>
<keyword evidence="4" id="KW-1185">Reference proteome</keyword>
<feature type="transmembrane region" description="Helical" evidence="1">
    <location>
        <begin position="165"/>
        <end position="185"/>
    </location>
</feature>
<feature type="transmembrane region" description="Helical" evidence="1">
    <location>
        <begin position="221"/>
        <end position="240"/>
    </location>
</feature>
<feature type="domain" description="EamA" evidence="2">
    <location>
        <begin position="22"/>
        <end position="155"/>
    </location>
</feature>
<dbReference type="InterPro" id="IPR037185">
    <property type="entry name" value="EmrE-like"/>
</dbReference>
<feature type="transmembrane region" description="Helical" evidence="1">
    <location>
        <begin position="197"/>
        <end position="215"/>
    </location>
</feature>
<keyword evidence="1" id="KW-1133">Transmembrane helix</keyword>
<name>A0A1H8FT56_9RHOB</name>
<reference evidence="4" key="1">
    <citation type="submission" date="2016-10" db="EMBL/GenBank/DDBJ databases">
        <authorList>
            <person name="Varghese N."/>
            <person name="Submissions S."/>
        </authorList>
    </citation>
    <scope>NUCLEOTIDE SEQUENCE [LARGE SCALE GENOMIC DNA]</scope>
    <source>
        <strain evidence="4">DSM 26893</strain>
    </source>
</reference>
<dbReference type="InterPro" id="IPR000620">
    <property type="entry name" value="EamA_dom"/>
</dbReference>
<dbReference type="Gene3D" id="1.10.3730.20">
    <property type="match status" value="1"/>
</dbReference>
<dbReference type="PANTHER" id="PTHR22911">
    <property type="entry name" value="ACYL-MALONYL CONDENSING ENZYME-RELATED"/>
    <property type="match status" value="1"/>
</dbReference>
<dbReference type="Proteomes" id="UP000199372">
    <property type="component" value="Unassembled WGS sequence"/>
</dbReference>
<gene>
    <name evidence="3" type="ORF">SAMN04488011_103444</name>
</gene>
<keyword evidence="1" id="KW-0812">Transmembrane</keyword>
<keyword evidence="1" id="KW-0472">Membrane</keyword>
<feature type="transmembrane region" description="Helical" evidence="1">
    <location>
        <begin position="140"/>
        <end position="159"/>
    </location>
</feature>
<feature type="domain" description="EamA" evidence="2">
    <location>
        <begin position="165"/>
        <end position="290"/>
    </location>
</feature>
<dbReference type="OrthoDB" id="9815809at2"/>
<dbReference type="AlphaFoldDB" id="A0A1H8FT56"/>
<feature type="transmembrane region" description="Helical" evidence="1">
    <location>
        <begin position="116"/>
        <end position="133"/>
    </location>
</feature>
<dbReference type="PANTHER" id="PTHR22911:SF103">
    <property type="entry name" value="BLR2811 PROTEIN"/>
    <property type="match status" value="1"/>
</dbReference>
<accession>A0A1H8FT56</accession>
<feature type="transmembrane region" description="Helical" evidence="1">
    <location>
        <begin position="51"/>
        <end position="71"/>
    </location>
</feature>
<dbReference type="GO" id="GO:0016020">
    <property type="term" value="C:membrane"/>
    <property type="evidence" value="ECO:0007669"/>
    <property type="project" value="InterPro"/>
</dbReference>